<comment type="caution">
    <text evidence="2">The sequence shown here is derived from an EMBL/GenBank/DDBJ whole genome shotgun (WGS) entry which is preliminary data.</text>
</comment>
<reference evidence="2 3" key="1">
    <citation type="submission" date="2021-07" db="EMBL/GenBank/DDBJ databases">
        <title>The Aristolochia fimbriata genome: insights into angiosperm evolution, floral development and chemical biosynthesis.</title>
        <authorList>
            <person name="Jiao Y."/>
        </authorList>
    </citation>
    <scope>NUCLEOTIDE SEQUENCE [LARGE SCALE GENOMIC DNA]</scope>
    <source>
        <strain evidence="2">IBCAS-2021</strain>
        <tissue evidence="2">Leaf</tissue>
    </source>
</reference>
<evidence type="ECO:0000313" key="2">
    <source>
        <dbReference type="EMBL" id="KAG9446252.1"/>
    </source>
</evidence>
<proteinExistence type="predicted"/>
<accession>A0AAV7EEW5</accession>
<dbReference type="AlphaFoldDB" id="A0AAV7EEW5"/>
<evidence type="ECO:0000256" key="1">
    <source>
        <dbReference type="SAM" id="MobiDB-lite"/>
    </source>
</evidence>
<keyword evidence="3" id="KW-1185">Reference proteome</keyword>
<name>A0AAV7EEW5_ARIFI</name>
<sequence length="95" mass="10434">MVIKEPTLVLGGDSRASRQVGVTLHSLGKAAKRQQKEKQKQCSIVRKKQNSKERFRATAASGGRKRAHEKERDCPASAMEKMPDSLSRDDDGGLA</sequence>
<organism evidence="2 3">
    <name type="scientific">Aristolochia fimbriata</name>
    <name type="common">White veined hardy Dutchman's pipe vine</name>
    <dbReference type="NCBI Taxonomy" id="158543"/>
    <lineage>
        <taxon>Eukaryota</taxon>
        <taxon>Viridiplantae</taxon>
        <taxon>Streptophyta</taxon>
        <taxon>Embryophyta</taxon>
        <taxon>Tracheophyta</taxon>
        <taxon>Spermatophyta</taxon>
        <taxon>Magnoliopsida</taxon>
        <taxon>Magnoliidae</taxon>
        <taxon>Piperales</taxon>
        <taxon>Aristolochiaceae</taxon>
        <taxon>Aristolochia</taxon>
    </lineage>
</organism>
<feature type="region of interest" description="Disordered" evidence="1">
    <location>
        <begin position="29"/>
        <end position="95"/>
    </location>
</feature>
<protein>
    <submittedName>
        <fullName evidence="2">Uncharacterized protein</fullName>
    </submittedName>
</protein>
<evidence type="ECO:0000313" key="3">
    <source>
        <dbReference type="Proteomes" id="UP000825729"/>
    </source>
</evidence>
<dbReference type="Proteomes" id="UP000825729">
    <property type="component" value="Unassembled WGS sequence"/>
</dbReference>
<dbReference type="EMBL" id="JAINDJ010000005">
    <property type="protein sequence ID" value="KAG9446252.1"/>
    <property type="molecule type" value="Genomic_DNA"/>
</dbReference>
<gene>
    <name evidence="2" type="ORF">H6P81_012380</name>
</gene>
<feature type="compositionally biased region" description="Basic and acidic residues" evidence="1">
    <location>
        <begin position="81"/>
        <end position="95"/>
    </location>
</feature>